<organism evidence="1 2">
    <name type="scientific">Pelagimonas phthalicica</name>
    <dbReference type="NCBI Taxonomy" id="1037362"/>
    <lineage>
        <taxon>Bacteria</taxon>
        <taxon>Pseudomonadati</taxon>
        <taxon>Pseudomonadota</taxon>
        <taxon>Alphaproteobacteria</taxon>
        <taxon>Rhodobacterales</taxon>
        <taxon>Roseobacteraceae</taxon>
        <taxon>Pelagimonas</taxon>
    </lineage>
</organism>
<accession>A0A238J9D3</accession>
<evidence type="ECO:0000313" key="2">
    <source>
        <dbReference type="Proteomes" id="UP000225972"/>
    </source>
</evidence>
<dbReference type="Proteomes" id="UP000225972">
    <property type="component" value="Unassembled WGS sequence"/>
</dbReference>
<name>A0A238J9D3_9RHOB</name>
<dbReference type="AlphaFoldDB" id="A0A238J9D3"/>
<proteinExistence type="predicted"/>
<gene>
    <name evidence="1" type="ORF">TRP8649_00927</name>
</gene>
<reference evidence="2" key="1">
    <citation type="submission" date="2017-05" db="EMBL/GenBank/DDBJ databases">
        <authorList>
            <person name="Rodrigo-Torres L."/>
            <person name="Arahal R. D."/>
            <person name="Lucena T."/>
        </authorList>
    </citation>
    <scope>NUCLEOTIDE SEQUENCE [LARGE SCALE GENOMIC DNA]</scope>
    <source>
        <strain evidence="2">CECT 8649</strain>
    </source>
</reference>
<evidence type="ECO:0000313" key="1">
    <source>
        <dbReference type="EMBL" id="SMX26834.1"/>
    </source>
</evidence>
<sequence length="121" mass="13662">MHRSGWHLYIMYPRRCFTESLRRRECPESAAGRAGHARRSFETGRFGVFFGPDSEARVGLSGILMLNRDSNAAFVVSLPRVSPESHLSLWVLLWISPESRDFAGVLAQSRLKQEQGRGVIS</sequence>
<dbReference type="EMBL" id="FXXP01000001">
    <property type="protein sequence ID" value="SMX26834.1"/>
    <property type="molecule type" value="Genomic_DNA"/>
</dbReference>
<protein>
    <submittedName>
        <fullName evidence="1">Uncharacterized protein</fullName>
    </submittedName>
</protein>
<keyword evidence="2" id="KW-1185">Reference proteome</keyword>